<dbReference type="GO" id="GO:0016857">
    <property type="term" value="F:racemase and epimerase activity, acting on carbohydrates and derivatives"/>
    <property type="evidence" value="ECO:0007669"/>
    <property type="project" value="InterPro"/>
</dbReference>
<dbReference type="PANTHER" id="PTHR43239">
    <property type="entry name" value="UPF0734 PROTEIN DDB_G0273871/DDB_G0273177"/>
    <property type="match status" value="1"/>
</dbReference>
<organism evidence="1 2">
    <name type="scientific">Reichenbachiella agariperforans</name>
    <dbReference type="NCBI Taxonomy" id="156994"/>
    <lineage>
        <taxon>Bacteria</taxon>
        <taxon>Pseudomonadati</taxon>
        <taxon>Bacteroidota</taxon>
        <taxon>Cytophagia</taxon>
        <taxon>Cytophagales</taxon>
        <taxon>Reichenbachiellaceae</taxon>
        <taxon>Reichenbachiella</taxon>
    </lineage>
</organism>
<dbReference type="SUPFAM" id="SSF54909">
    <property type="entry name" value="Dimeric alpha+beta barrel"/>
    <property type="match status" value="1"/>
</dbReference>
<protein>
    <submittedName>
        <fullName evidence="1">L-rhamnose mutarotase</fullName>
    </submittedName>
</protein>
<keyword evidence="2" id="KW-1185">Reference proteome</keyword>
<gene>
    <name evidence="1" type="ORF">SAMN04488028_1011178</name>
</gene>
<dbReference type="Gene3D" id="3.30.70.100">
    <property type="match status" value="1"/>
</dbReference>
<evidence type="ECO:0000313" key="2">
    <source>
        <dbReference type="Proteomes" id="UP000184474"/>
    </source>
</evidence>
<dbReference type="InterPro" id="IPR052996">
    <property type="entry name" value="Carb_Metab_Mutarotase"/>
</dbReference>
<dbReference type="Proteomes" id="UP000184474">
    <property type="component" value="Unassembled WGS sequence"/>
</dbReference>
<dbReference type="STRING" id="156994.SAMN04488028_1011178"/>
<evidence type="ECO:0000313" key="1">
    <source>
        <dbReference type="EMBL" id="SHJ77253.1"/>
    </source>
</evidence>
<dbReference type="AlphaFoldDB" id="A0A1M6M1N3"/>
<accession>A0A1M6M1N3</accession>
<reference evidence="2" key="1">
    <citation type="submission" date="2016-11" db="EMBL/GenBank/DDBJ databases">
        <authorList>
            <person name="Varghese N."/>
            <person name="Submissions S."/>
        </authorList>
    </citation>
    <scope>NUCLEOTIDE SEQUENCE [LARGE SCALE GENOMIC DNA]</scope>
    <source>
        <strain evidence="2">DSM 26134</strain>
    </source>
</reference>
<dbReference type="Pfam" id="PF05336">
    <property type="entry name" value="rhaM"/>
    <property type="match status" value="1"/>
</dbReference>
<proteinExistence type="predicted"/>
<dbReference type="EMBL" id="FRAA01000001">
    <property type="protein sequence ID" value="SHJ77253.1"/>
    <property type="molecule type" value="Genomic_DNA"/>
</dbReference>
<dbReference type="PANTHER" id="PTHR43239:SF1">
    <property type="entry name" value="UPF0734 PROTEIN DDB_G0273871_DDB_G0273177"/>
    <property type="match status" value="1"/>
</dbReference>
<dbReference type="InterPro" id="IPR008000">
    <property type="entry name" value="Rham/fucose_mutarotase"/>
</dbReference>
<dbReference type="InterPro" id="IPR011008">
    <property type="entry name" value="Dimeric_a/b-barrel"/>
</dbReference>
<dbReference type="RefSeq" id="WP_073120272.1">
    <property type="nucleotide sequence ID" value="NZ_FRAA01000001.1"/>
</dbReference>
<name>A0A1M6M1N3_REIAG</name>
<sequence length="109" mass="12970">MKKYILTLDVKDDPSLIQAYKEHHQAVWPEVQKSIIDSGVERMEIYHVGDRLVMTVEARDDFSFEKKNALDQNNPKVQEWEELMDQYQKRLPFAAKGEKWVVMNKIFEL</sequence>